<dbReference type="NCBIfam" id="TIGR00067">
    <property type="entry name" value="glut_race"/>
    <property type="match status" value="1"/>
</dbReference>
<comment type="pathway">
    <text evidence="7">Cell wall biogenesis; peptidoglycan biosynthesis.</text>
</comment>
<proteinExistence type="inferred from homology"/>
<dbReference type="Proteomes" id="UP001208017">
    <property type="component" value="Unassembled WGS sequence"/>
</dbReference>
<keyword evidence="5 7" id="KW-0413">Isomerase</keyword>
<feature type="binding site" evidence="7">
    <location>
        <begin position="75"/>
        <end position="76"/>
    </location>
    <ligand>
        <name>substrate</name>
    </ligand>
</feature>
<keyword evidence="6 7" id="KW-0961">Cell wall biogenesis/degradation</keyword>
<feature type="binding site" evidence="7">
    <location>
        <begin position="11"/>
        <end position="12"/>
    </location>
    <ligand>
        <name>substrate</name>
    </ligand>
</feature>
<feature type="active site" description="Proton donor/acceptor" evidence="7">
    <location>
        <position position="185"/>
    </location>
</feature>
<protein>
    <recommendedName>
        <fullName evidence="2 7">Glutamate racemase</fullName>
        <ecNumber evidence="2 7">5.1.1.3</ecNumber>
    </recommendedName>
</protein>
<dbReference type="EMBL" id="JAPMLT010000010">
    <property type="protein sequence ID" value="MCX7571326.1"/>
    <property type="molecule type" value="Genomic_DNA"/>
</dbReference>
<evidence type="ECO:0000256" key="7">
    <source>
        <dbReference type="HAMAP-Rule" id="MF_00258"/>
    </source>
</evidence>
<dbReference type="Pfam" id="PF01177">
    <property type="entry name" value="Asp_Glu_race"/>
    <property type="match status" value="1"/>
</dbReference>
<evidence type="ECO:0000256" key="4">
    <source>
        <dbReference type="ARBA" id="ARBA00022984"/>
    </source>
</evidence>
<comment type="function">
    <text evidence="7">Provides the (R)-glutamate required for cell wall biosynthesis.</text>
</comment>
<keyword evidence="4 7" id="KW-0573">Peptidoglycan synthesis</keyword>
<dbReference type="InterPro" id="IPR004391">
    <property type="entry name" value="Glu_race"/>
</dbReference>
<evidence type="ECO:0000256" key="3">
    <source>
        <dbReference type="ARBA" id="ARBA00022960"/>
    </source>
</evidence>
<sequence length="271" mass="29916">MASRKPIGVLDSGFGGLTVVGELIRQLPQENIIYVGDNQRCPYGSRDPEEVRRFLFEIMDFLVEQDVKMIIIACNTATAAGLEAAHQRYSVPVIGVITPGSRAAISATKSGRVGVIGTDVTIQSDAYRREMHRINPRLDVVNRACPPFVRLVEEDIAESEEAREMIATYLQPMQKENIDTLILGCTHYPLLAPMIGGVMGESVQLINSAEETAREASTVLSVIHKLSDQNPHPDYQFYTTGDPEWFAAVGSRWLKRPIRVDSVTLGDSDTV</sequence>
<comment type="catalytic activity">
    <reaction evidence="1 7">
        <text>L-glutamate = D-glutamate</text>
        <dbReference type="Rhea" id="RHEA:12813"/>
        <dbReference type="ChEBI" id="CHEBI:29985"/>
        <dbReference type="ChEBI" id="CHEBI:29986"/>
        <dbReference type="EC" id="5.1.1.3"/>
    </reaction>
</comment>
<dbReference type="HAMAP" id="MF_00258">
    <property type="entry name" value="Glu_racemase"/>
    <property type="match status" value="1"/>
</dbReference>
<dbReference type="Gene3D" id="3.40.50.1860">
    <property type="match status" value="2"/>
</dbReference>
<dbReference type="EC" id="5.1.1.3" evidence="2 7"/>
<dbReference type="InterPro" id="IPR015942">
    <property type="entry name" value="Asp/Glu/hydantoin_racemase"/>
</dbReference>
<feature type="binding site" evidence="7">
    <location>
        <begin position="186"/>
        <end position="187"/>
    </location>
    <ligand>
        <name>substrate</name>
    </ligand>
</feature>
<accession>A0ABT3X6P3</accession>
<feature type="binding site" evidence="7">
    <location>
        <begin position="43"/>
        <end position="44"/>
    </location>
    <ligand>
        <name>substrate</name>
    </ligand>
</feature>
<organism evidence="8 9">
    <name type="scientific">Tumebacillus lacus</name>
    <dbReference type="NCBI Taxonomy" id="2995335"/>
    <lineage>
        <taxon>Bacteria</taxon>
        <taxon>Bacillati</taxon>
        <taxon>Bacillota</taxon>
        <taxon>Bacilli</taxon>
        <taxon>Bacillales</taxon>
        <taxon>Alicyclobacillaceae</taxon>
        <taxon>Tumebacillus</taxon>
    </lineage>
</organism>
<comment type="similarity">
    <text evidence="7">Belongs to the aspartate/glutamate racemases family.</text>
</comment>
<dbReference type="NCBIfam" id="NF002035">
    <property type="entry name" value="PRK00865.1-3"/>
    <property type="match status" value="1"/>
</dbReference>
<evidence type="ECO:0000313" key="8">
    <source>
        <dbReference type="EMBL" id="MCX7571326.1"/>
    </source>
</evidence>
<evidence type="ECO:0000256" key="1">
    <source>
        <dbReference type="ARBA" id="ARBA00001602"/>
    </source>
</evidence>
<dbReference type="SUPFAM" id="SSF53681">
    <property type="entry name" value="Aspartate/glutamate racemase"/>
    <property type="match status" value="2"/>
</dbReference>
<evidence type="ECO:0000256" key="5">
    <source>
        <dbReference type="ARBA" id="ARBA00023235"/>
    </source>
</evidence>
<name>A0ABT3X6P3_9BACL</name>
<dbReference type="InterPro" id="IPR001920">
    <property type="entry name" value="Asp/Glu_race"/>
</dbReference>
<dbReference type="PANTHER" id="PTHR21198:SF2">
    <property type="entry name" value="GLUTAMATE RACEMASE"/>
    <property type="match status" value="1"/>
</dbReference>
<dbReference type="GO" id="GO:0008881">
    <property type="term" value="F:glutamate racemase activity"/>
    <property type="evidence" value="ECO:0007669"/>
    <property type="project" value="UniProtKB-EC"/>
</dbReference>
<dbReference type="RefSeq" id="WP_267152574.1">
    <property type="nucleotide sequence ID" value="NZ_JAPMLT010000010.1"/>
</dbReference>
<feature type="active site" description="Proton donor/acceptor" evidence="7">
    <location>
        <position position="74"/>
    </location>
</feature>
<evidence type="ECO:0000256" key="6">
    <source>
        <dbReference type="ARBA" id="ARBA00023316"/>
    </source>
</evidence>
<comment type="caution">
    <text evidence="8">The sequence shown here is derived from an EMBL/GenBank/DDBJ whole genome shotgun (WGS) entry which is preliminary data.</text>
</comment>
<keyword evidence="3 7" id="KW-0133">Cell shape</keyword>
<evidence type="ECO:0000256" key="2">
    <source>
        <dbReference type="ARBA" id="ARBA00013090"/>
    </source>
</evidence>
<dbReference type="InterPro" id="IPR033134">
    <property type="entry name" value="Asp/Glu_racemase_AS_2"/>
</dbReference>
<dbReference type="PROSITE" id="PS00924">
    <property type="entry name" value="ASP_GLU_RACEMASE_2"/>
    <property type="match status" value="1"/>
</dbReference>
<dbReference type="PROSITE" id="PS00923">
    <property type="entry name" value="ASP_GLU_RACEMASE_1"/>
    <property type="match status" value="1"/>
</dbReference>
<gene>
    <name evidence="8" type="primary">racE</name>
    <name evidence="7" type="synonym">murI</name>
    <name evidence="8" type="ORF">OS242_15340</name>
</gene>
<evidence type="ECO:0000313" key="9">
    <source>
        <dbReference type="Proteomes" id="UP001208017"/>
    </source>
</evidence>
<dbReference type="PANTHER" id="PTHR21198">
    <property type="entry name" value="GLUTAMATE RACEMASE"/>
    <property type="match status" value="1"/>
</dbReference>
<keyword evidence="9" id="KW-1185">Reference proteome</keyword>
<dbReference type="InterPro" id="IPR018187">
    <property type="entry name" value="Asp/Glu_racemase_AS_1"/>
</dbReference>
<reference evidence="8 9" key="1">
    <citation type="submission" date="2022-11" db="EMBL/GenBank/DDBJ databases">
        <title>Study of microbial diversity in lake waters.</title>
        <authorList>
            <person name="Zhang J."/>
        </authorList>
    </citation>
    <scope>NUCLEOTIDE SEQUENCE [LARGE SCALE GENOMIC DNA]</scope>
    <source>
        <strain evidence="8 9">DT12</strain>
    </source>
</reference>